<name>A0A8J5TKS4_ZIZPA</name>
<gene>
    <name evidence="1" type="ORF">GUJ93_ZPchr0014g47311</name>
</gene>
<sequence length="132" mass="14321">MNSRGVRPKDVTMASVLGCFAECTAAFVPRTSLWRQFLAASPSVRTSVARAVLEEGRAIVSIYNPVQCLTKLRPAAHIFKRDFQSNVVPGTALVDVYGSALPFERQGGHLMVSQNPLPFLGMALSRAIFLLG</sequence>
<dbReference type="AlphaFoldDB" id="A0A8J5TKS4"/>
<reference evidence="1" key="2">
    <citation type="submission" date="2021-02" db="EMBL/GenBank/DDBJ databases">
        <authorList>
            <person name="Kimball J.A."/>
            <person name="Haas M.W."/>
            <person name="Macchietto M."/>
            <person name="Kono T."/>
            <person name="Duquette J."/>
            <person name="Shao M."/>
        </authorList>
    </citation>
    <scope>NUCLEOTIDE SEQUENCE</scope>
    <source>
        <tissue evidence="1">Fresh leaf tissue</tissue>
    </source>
</reference>
<dbReference type="EMBL" id="JAAALK010000086">
    <property type="protein sequence ID" value="KAG8082071.1"/>
    <property type="molecule type" value="Genomic_DNA"/>
</dbReference>
<evidence type="ECO:0000313" key="1">
    <source>
        <dbReference type="EMBL" id="KAG8082071.1"/>
    </source>
</evidence>
<dbReference type="Proteomes" id="UP000729402">
    <property type="component" value="Unassembled WGS sequence"/>
</dbReference>
<accession>A0A8J5TKS4</accession>
<comment type="caution">
    <text evidence="1">The sequence shown here is derived from an EMBL/GenBank/DDBJ whole genome shotgun (WGS) entry which is preliminary data.</text>
</comment>
<reference evidence="1" key="1">
    <citation type="journal article" date="2021" name="bioRxiv">
        <title>Whole Genome Assembly and Annotation of Northern Wild Rice, Zizania palustris L., Supports a Whole Genome Duplication in the Zizania Genus.</title>
        <authorList>
            <person name="Haas M."/>
            <person name="Kono T."/>
            <person name="Macchietto M."/>
            <person name="Millas R."/>
            <person name="McGilp L."/>
            <person name="Shao M."/>
            <person name="Duquette J."/>
            <person name="Hirsch C.N."/>
            <person name="Kimball J."/>
        </authorList>
    </citation>
    <scope>NUCLEOTIDE SEQUENCE</scope>
    <source>
        <tissue evidence="1">Fresh leaf tissue</tissue>
    </source>
</reference>
<keyword evidence="2" id="KW-1185">Reference proteome</keyword>
<proteinExistence type="predicted"/>
<protein>
    <submittedName>
        <fullName evidence="1">Uncharacterized protein</fullName>
    </submittedName>
</protein>
<organism evidence="1 2">
    <name type="scientific">Zizania palustris</name>
    <name type="common">Northern wild rice</name>
    <dbReference type="NCBI Taxonomy" id="103762"/>
    <lineage>
        <taxon>Eukaryota</taxon>
        <taxon>Viridiplantae</taxon>
        <taxon>Streptophyta</taxon>
        <taxon>Embryophyta</taxon>
        <taxon>Tracheophyta</taxon>
        <taxon>Spermatophyta</taxon>
        <taxon>Magnoliopsida</taxon>
        <taxon>Liliopsida</taxon>
        <taxon>Poales</taxon>
        <taxon>Poaceae</taxon>
        <taxon>BOP clade</taxon>
        <taxon>Oryzoideae</taxon>
        <taxon>Oryzeae</taxon>
        <taxon>Zizaniinae</taxon>
        <taxon>Zizania</taxon>
    </lineage>
</organism>
<evidence type="ECO:0000313" key="2">
    <source>
        <dbReference type="Proteomes" id="UP000729402"/>
    </source>
</evidence>